<organism evidence="2 3">
    <name type="scientific">Pelagibacterium lentulum</name>
    <dbReference type="NCBI Taxonomy" id="2029865"/>
    <lineage>
        <taxon>Bacteria</taxon>
        <taxon>Pseudomonadati</taxon>
        <taxon>Pseudomonadota</taxon>
        <taxon>Alphaproteobacteria</taxon>
        <taxon>Hyphomicrobiales</taxon>
        <taxon>Devosiaceae</taxon>
        <taxon>Pelagibacterium</taxon>
    </lineage>
</organism>
<dbReference type="EMBL" id="BMKB01000001">
    <property type="protein sequence ID" value="GGA42056.1"/>
    <property type="molecule type" value="Genomic_DNA"/>
</dbReference>
<dbReference type="AlphaFoldDB" id="A0A916R8A9"/>
<accession>A0A916R8A9</accession>
<sequence length="62" mass="7005">MTSELPETDEAKPRSPANVLAAPPERQDFEQAGFRRREKSGTRREAKQTRVMPIRQAHGGTE</sequence>
<keyword evidence="3" id="KW-1185">Reference proteome</keyword>
<evidence type="ECO:0000313" key="2">
    <source>
        <dbReference type="EMBL" id="GGA42056.1"/>
    </source>
</evidence>
<name>A0A916R8A9_9HYPH</name>
<evidence type="ECO:0000256" key="1">
    <source>
        <dbReference type="SAM" id="MobiDB-lite"/>
    </source>
</evidence>
<protein>
    <submittedName>
        <fullName evidence="2">Uncharacterized protein</fullName>
    </submittedName>
</protein>
<reference evidence="2 3" key="1">
    <citation type="journal article" date="2014" name="Int. J. Syst. Evol. Microbiol.">
        <title>Complete genome sequence of Corynebacterium casei LMG S-19264T (=DSM 44701T), isolated from a smear-ripened cheese.</title>
        <authorList>
            <consortium name="US DOE Joint Genome Institute (JGI-PGF)"/>
            <person name="Walter F."/>
            <person name="Albersmeier A."/>
            <person name="Kalinowski J."/>
            <person name="Ruckert C."/>
        </authorList>
    </citation>
    <scope>NUCLEOTIDE SEQUENCE [LARGE SCALE GENOMIC DNA]</scope>
    <source>
        <strain evidence="2 3">CGMCC 1.15896</strain>
    </source>
</reference>
<feature type="region of interest" description="Disordered" evidence="1">
    <location>
        <begin position="1"/>
        <end position="62"/>
    </location>
</feature>
<evidence type="ECO:0000313" key="3">
    <source>
        <dbReference type="Proteomes" id="UP000596977"/>
    </source>
</evidence>
<comment type="caution">
    <text evidence="2">The sequence shown here is derived from an EMBL/GenBank/DDBJ whole genome shotgun (WGS) entry which is preliminary data.</text>
</comment>
<proteinExistence type="predicted"/>
<dbReference type="Proteomes" id="UP000596977">
    <property type="component" value="Unassembled WGS sequence"/>
</dbReference>
<gene>
    <name evidence="2" type="ORF">GCM10011499_09680</name>
</gene>
<feature type="compositionally biased region" description="Basic and acidic residues" evidence="1">
    <location>
        <begin position="25"/>
        <end position="48"/>
    </location>
</feature>